<organism evidence="1 2">
    <name type="scientific">Clonostachys rosea f. rosea IK726</name>
    <dbReference type="NCBI Taxonomy" id="1349383"/>
    <lineage>
        <taxon>Eukaryota</taxon>
        <taxon>Fungi</taxon>
        <taxon>Dikarya</taxon>
        <taxon>Ascomycota</taxon>
        <taxon>Pezizomycotina</taxon>
        <taxon>Sordariomycetes</taxon>
        <taxon>Hypocreomycetidae</taxon>
        <taxon>Hypocreales</taxon>
        <taxon>Bionectriaceae</taxon>
        <taxon>Clonostachys</taxon>
    </lineage>
</organism>
<dbReference type="EMBL" id="CADEHS020000001">
    <property type="protein sequence ID" value="CAG9936559.1"/>
    <property type="molecule type" value="Genomic_DNA"/>
</dbReference>
<dbReference type="Proteomes" id="UP000836387">
    <property type="component" value="Unassembled WGS sequence"/>
</dbReference>
<accession>A0ACA9T6N4</accession>
<comment type="caution">
    <text evidence="1">The sequence shown here is derived from an EMBL/GenBank/DDBJ whole genome shotgun (WGS) entry which is preliminary data.</text>
</comment>
<keyword evidence="2" id="KW-1185">Reference proteome</keyword>
<name>A0ACA9T6N4_BIOOC</name>
<evidence type="ECO:0000313" key="1">
    <source>
        <dbReference type="EMBL" id="CAG9936559.1"/>
    </source>
</evidence>
<proteinExistence type="predicted"/>
<reference evidence="1" key="2">
    <citation type="submission" date="2021-10" db="EMBL/GenBank/DDBJ databases">
        <authorList>
            <person name="Piombo E."/>
        </authorList>
    </citation>
    <scope>NUCLEOTIDE SEQUENCE</scope>
</reference>
<reference evidence="1" key="1">
    <citation type="submission" date="2020-04" db="EMBL/GenBank/DDBJ databases">
        <authorList>
            <person name="Broberg M."/>
        </authorList>
    </citation>
    <scope>NUCLEOTIDE SEQUENCE</scope>
</reference>
<evidence type="ECO:0000313" key="2">
    <source>
        <dbReference type="Proteomes" id="UP000836387"/>
    </source>
</evidence>
<gene>
    <name evidence="1" type="ORF">CRV2_00003739</name>
</gene>
<protein>
    <submittedName>
        <fullName evidence="1">Uncharacterized protein</fullName>
    </submittedName>
</protein>
<sequence length="374" mass="38874">MATIVSKDININSRVLVVLLSTDIDIKEAIIFIVATIVSKDININGGVLVVFLSTDVNVKEAIVVIIVVMALAEVQIKDATILAQAELGKAVLASETKVEQAILAAEVQAKDFIFIEKSQAEQRIHADRLLVNFEFVILWHSTSDLEVLLKFLLSEEIKENEDVEIEGNEGLLADLIGDFEACVRGALARVGVASVVTGVGVAFVVTGVGVAIVAALIGIGLIVTWVGIAAIVARVGIAAVVTTVVPRVGVSIVTSIVTAVVARVGVTAVAVVTGVGVASVVTAIVARVGITAVAVVTGPMGSWLAIRMLSTHFGGCDADVAVFLDVHDLGPVGFDIDVGADAQVDEGGDVKEASALLSKDLQLSDETGHYEQD</sequence>